<keyword evidence="12" id="KW-0411">Iron-sulfur</keyword>
<comment type="similarity">
    <text evidence="4 15">Belongs to the NifD/NifK/NifE/NifN family.</text>
</comment>
<gene>
    <name evidence="19" type="primary">nifD</name>
    <name evidence="19" type="ORF">FL622_01880</name>
</gene>
<evidence type="ECO:0000256" key="14">
    <source>
        <dbReference type="ARBA" id="ARBA00047967"/>
    </source>
</evidence>
<dbReference type="RefSeq" id="WP_092052903.1">
    <property type="nucleotide sequence ID" value="NZ_FOJJ01000001.1"/>
</dbReference>
<comment type="function">
    <text evidence="3">This molybdenum-iron protein is part of the nitrogenase complex that catalyzes the key enzymatic reactions in nitrogen fixation.</text>
</comment>
<name>A0A550JLA3_9BACT</name>
<comment type="cofactor">
    <cofactor evidence="2">
        <name>[7Fe-Mo-9S-C-homocitryl] cluster</name>
        <dbReference type="ChEBI" id="CHEBI:30409"/>
    </cofactor>
</comment>
<feature type="region of interest" description="Disordered" evidence="17">
    <location>
        <begin position="1"/>
        <end position="20"/>
    </location>
</feature>
<dbReference type="AlphaFoldDB" id="A0A550JLA3"/>
<feature type="domain" description="Nitrogenase/oxidoreductase component 1" evidence="18">
    <location>
        <begin position="72"/>
        <end position="474"/>
    </location>
</feature>
<accession>A0A550JLA3</accession>
<dbReference type="CDD" id="cd01976">
    <property type="entry name" value="Nitrogenase_MoFe_alpha"/>
    <property type="match status" value="1"/>
</dbReference>
<evidence type="ECO:0000256" key="5">
    <source>
        <dbReference type="ARBA" id="ARBA00011462"/>
    </source>
</evidence>
<dbReference type="InterPro" id="IPR000510">
    <property type="entry name" value="Nase/OxRdtase_comp1"/>
</dbReference>
<evidence type="ECO:0000256" key="12">
    <source>
        <dbReference type="ARBA" id="ARBA00023014"/>
    </source>
</evidence>
<evidence type="ECO:0000313" key="20">
    <source>
        <dbReference type="Proteomes" id="UP000317155"/>
    </source>
</evidence>
<keyword evidence="7 16" id="KW-0479">Metal-binding</keyword>
<organism evidence="19 20">
    <name type="scientific">Trichloromonas acetexigens</name>
    <dbReference type="NCBI Taxonomy" id="38815"/>
    <lineage>
        <taxon>Bacteria</taxon>
        <taxon>Pseudomonadati</taxon>
        <taxon>Thermodesulfobacteriota</taxon>
        <taxon>Desulfuromonadia</taxon>
        <taxon>Desulfuromonadales</taxon>
        <taxon>Trichloromonadaceae</taxon>
        <taxon>Trichloromonas</taxon>
    </lineage>
</organism>
<keyword evidence="8" id="KW-0547">Nucleotide-binding</keyword>
<dbReference type="PROSITE" id="PS00699">
    <property type="entry name" value="NITROGENASE_1_1"/>
    <property type="match status" value="1"/>
</dbReference>
<comment type="caution">
    <text evidence="19">The sequence shown here is derived from an EMBL/GenBank/DDBJ whole genome shotgun (WGS) entry which is preliminary data.</text>
</comment>
<comment type="cofactor">
    <cofactor evidence="1">
        <name>[8Fe-7S] cluster</name>
        <dbReference type="ChEBI" id="CHEBI:21143"/>
    </cofactor>
</comment>
<comment type="catalytic activity">
    <reaction evidence="14 16">
        <text>N2 + 8 reduced [2Fe-2S]-[ferredoxin] + 16 ATP + 16 H2O = H2 + 8 oxidized [2Fe-2S]-[ferredoxin] + 2 NH4(+) + 16 ADP + 16 phosphate + 6 H(+)</text>
        <dbReference type="Rhea" id="RHEA:21448"/>
        <dbReference type="Rhea" id="RHEA-COMP:10000"/>
        <dbReference type="Rhea" id="RHEA-COMP:10001"/>
        <dbReference type="ChEBI" id="CHEBI:15377"/>
        <dbReference type="ChEBI" id="CHEBI:15378"/>
        <dbReference type="ChEBI" id="CHEBI:17997"/>
        <dbReference type="ChEBI" id="CHEBI:18276"/>
        <dbReference type="ChEBI" id="CHEBI:28938"/>
        <dbReference type="ChEBI" id="CHEBI:30616"/>
        <dbReference type="ChEBI" id="CHEBI:33737"/>
        <dbReference type="ChEBI" id="CHEBI:33738"/>
        <dbReference type="ChEBI" id="CHEBI:43474"/>
        <dbReference type="ChEBI" id="CHEBI:456216"/>
        <dbReference type="EC" id="1.18.6.1"/>
    </reaction>
</comment>
<reference evidence="19 20" key="1">
    <citation type="submission" date="2019-07" db="EMBL/GenBank/DDBJ databases">
        <title>Insights of Desulfuromonas acetexigens electromicrobiology.</title>
        <authorList>
            <person name="Katuri K."/>
            <person name="Sapireddy V."/>
            <person name="Shaw D.R."/>
            <person name="Saikaly P."/>
        </authorList>
    </citation>
    <scope>NUCLEOTIDE SEQUENCE [LARGE SCALE GENOMIC DNA]</scope>
    <source>
        <strain evidence="19 20">2873</strain>
    </source>
</reference>
<evidence type="ECO:0000256" key="16">
    <source>
        <dbReference type="RuleBase" id="RU004022"/>
    </source>
</evidence>
<evidence type="ECO:0000313" key="19">
    <source>
        <dbReference type="EMBL" id="TRO83953.1"/>
    </source>
</evidence>
<keyword evidence="10 16" id="KW-0560">Oxidoreductase</keyword>
<comment type="subunit">
    <text evidence="5">Tetramer of two alpha and two beta chains. Forms complex with the iron protein (nitrogenase component 2).</text>
</comment>
<evidence type="ECO:0000256" key="2">
    <source>
        <dbReference type="ARBA" id="ARBA00001969"/>
    </source>
</evidence>
<keyword evidence="11 16" id="KW-0408">Iron</keyword>
<dbReference type="InterPro" id="IPR010143">
    <property type="entry name" value="Nase_comp1_asu"/>
</dbReference>
<dbReference type="InterPro" id="IPR000318">
    <property type="entry name" value="Nase_comp1_CS"/>
</dbReference>
<evidence type="ECO:0000256" key="13">
    <source>
        <dbReference type="ARBA" id="ARBA00023231"/>
    </source>
</evidence>
<keyword evidence="6" id="KW-0500">Molybdenum</keyword>
<dbReference type="PANTHER" id="PTHR43457">
    <property type="entry name" value="NITROGENASE MOLYBDENUM-IRON PROTEIN ALPHA CHAIN"/>
    <property type="match status" value="1"/>
</dbReference>
<dbReference type="GO" id="GO:0005524">
    <property type="term" value="F:ATP binding"/>
    <property type="evidence" value="ECO:0007669"/>
    <property type="project" value="UniProtKB-KW"/>
</dbReference>
<dbReference type="GO" id="GO:0046872">
    <property type="term" value="F:metal ion binding"/>
    <property type="evidence" value="ECO:0007669"/>
    <property type="project" value="UniProtKB-KW"/>
</dbReference>
<dbReference type="GO" id="GO:0016612">
    <property type="term" value="C:molybdenum-iron nitrogenase complex"/>
    <property type="evidence" value="ECO:0007669"/>
    <property type="project" value="UniProtKB-UniRule"/>
</dbReference>
<keyword evidence="20" id="KW-1185">Reference proteome</keyword>
<proteinExistence type="inferred from homology"/>
<evidence type="ECO:0000256" key="4">
    <source>
        <dbReference type="ARBA" id="ARBA00011002"/>
    </source>
</evidence>
<evidence type="ECO:0000259" key="18">
    <source>
        <dbReference type="Pfam" id="PF00148"/>
    </source>
</evidence>
<dbReference type="PANTHER" id="PTHR43457:SF1">
    <property type="entry name" value="NITROGENASE MOLYBDENUM-IRON PROTEIN ALPHA CHAIN"/>
    <property type="match status" value="1"/>
</dbReference>
<feature type="compositionally biased region" description="Basic and acidic residues" evidence="17">
    <location>
        <begin position="1"/>
        <end position="12"/>
    </location>
</feature>
<dbReference type="Pfam" id="PF00148">
    <property type="entry name" value="Oxidored_nitro"/>
    <property type="match status" value="1"/>
</dbReference>
<sequence length="486" mass="54153">MYQGDDKHERKPVPGVTTERTEKLIAETLAEMPEKAQKKRAPHLGANDPTASCCAVKSNRKVVPGVMSQRGCAYAGAKGVVWGPIRDMIHVSHGPIGCGVYSWGTRRNLMQGIPGVTSFPMDFTSDFQEKDIVYGGDKKLEVLLREADELFPLNKGLSILSECPVGLIGDDINAVAKKMEAELGKLVVPCNCEGFRGVSQSLGHHISNDSIRDHIIGKFEFKEPVGPYDVALIGDYNIGGDVWAAKPILEEIGLNVKSVWTGDGEVEKIGATHQVKLNLIHCYRSMNYMCKVMEEKWGIPWLEYNFFGPTKIAESLRAIAARFDETIQEKAEAVIAKYQPAMQAVLDEYRPRLEGKTAMLFVGGLRPRHTIGAYEDLGIQITGAGYEFAHQDDYDRTSPEMAKGTLIYDDVSEFELEKFVEELKPDLVGSGIKEKYVFQKAGIPFRQMHSWDYSGPYHGYEGFKIFARDIDMAINSPTWKLVKSPF</sequence>
<evidence type="ECO:0000256" key="9">
    <source>
        <dbReference type="ARBA" id="ARBA00022840"/>
    </source>
</evidence>
<evidence type="ECO:0000256" key="15">
    <source>
        <dbReference type="RuleBase" id="RU004021"/>
    </source>
</evidence>
<evidence type="ECO:0000256" key="11">
    <source>
        <dbReference type="ARBA" id="ARBA00023004"/>
    </source>
</evidence>
<dbReference type="NCBIfam" id="TIGR01862">
    <property type="entry name" value="N2-ase-Ialpha"/>
    <property type="match status" value="1"/>
</dbReference>
<evidence type="ECO:0000256" key="3">
    <source>
        <dbReference type="ARBA" id="ARBA00002621"/>
    </source>
</evidence>
<dbReference type="GO" id="GO:0051536">
    <property type="term" value="F:iron-sulfur cluster binding"/>
    <property type="evidence" value="ECO:0007669"/>
    <property type="project" value="UniProtKB-KW"/>
</dbReference>
<dbReference type="GO" id="GO:0016163">
    <property type="term" value="F:nitrogenase activity"/>
    <property type="evidence" value="ECO:0007669"/>
    <property type="project" value="UniProtKB-UniRule"/>
</dbReference>
<evidence type="ECO:0000256" key="10">
    <source>
        <dbReference type="ARBA" id="ARBA00023002"/>
    </source>
</evidence>
<protein>
    <recommendedName>
        <fullName evidence="16">Nitrogenase protein alpha chain</fullName>
        <ecNumber evidence="16">1.18.6.1</ecNumber>
    </recommendedName>
</protein>
<dbReference type="Gene3D" id="3.40.50.1980">
    <property type="entry name" value="Nitrogenase molybdenum iron protein domain"/>
    <property type="match status" value="3"/>
</dbReference>
<evidence type="ECO:0000256" key="17">
    <source>
        <dbReference type="SAM" id="MobiDB-lite"/>
    </source>
</evidence>
<dbReference type="EMBL" id="VJVV01000001">
    <property type="protein sequence ID" value="TRO83953.1"/>
    <property type="molecule type" value="Genomic_DNA"/>
</dbReference>
<keyword evidence="9" id="KW-0067">ATP-binding</keyword>
<evidence type="ECO:0000256" key="7">
    <source>
        <dbReference type="ARBA" id="ARBA00022723"/>
    </source>
</evidence>
<dbReference type="EC" id="1.18.6.1" evidence="16"/>
<evidence type="ECO:0000256" key="1">
    <source>
        <dbReference type="ARBA" id="ARBA00001919"/>
    </source>
</evidence>
<dbReference type="InterPro" id="IPR005972">
    <property type="entry name" value="Nase_Mo-Fe_asu"/>
</dbReference>
<evidence type="ECO:0000256" key="6">
    <source>
        <dbReference type="ARBA" id="ARBA00022505"/>
    </source>
</evidence>
<dbReference type="NCBIfam" id="TIGR01282">
    <property type="entry name" value="nifD"/>
    <property type="match status" value="1"/>
</dbReference>
<dbReference type="SUPFAM" id="SSF53807">
    <property type="entry name" value="Helical backbone' metal receptor"/>
    <property type="match status" value="1"/>
</dbReference>
<keyword evidence="13 15" id="KW-0535">Nitrogen fixation</keyword>
<evidence type="ECO:0000256" key="8">
    <source>
        <dbReference type="ARBA" id="ARBA00022741"/>
    </source>
</evidence>
<dbReference type="OrthoDB" id="9762718at2"/>
<dbReference type="Proteomes" id="UP000317155">
    <property type="component" value="Unassembled WGS sequence"/>
</dbReference>
<dbReference type="PROSITE" id="PS00090">
    <property type="entry name" value="NITROGENASE_1_2"/>
    <property type="match status" value="1"/>
</dbReference>